<dbReference type="InterPro" id="IPR018090">
    <property type="entry name" value="Pyrmidine_PPas_bac/euk"/>
</dbReference>
<dbReference type="NCBIfam" id="TIGR02643">
    <property type="entry name" value="T_phosphoryl"/>
    <property type="match status" value="1"/>
</dbReference>
<dbReference type="PROSITE" id="PS00647">
    <property type="entry name" value="THYMID_PHOSPHORYLASE"/>
    <property type="match status" value="1"/>
</dbReference>
<dbReference type="GO" id="GO:0005829">
    <property type="term" value="C:cytosol"/>
    <property type="evidence" value="ECO:0007669"/>
    <property type="project" value="TreeGrafter"/>
</dbReference>
<dbReference type="PANTHER" id="PTHR10515">
    <property type="entry name" value="THYMIDINE PHOSPHORYLASE"/>
    <property type="match status" value="1"/>
</dbReference>
<evidence type="ECO:0000256" key="6">
    <source>
        <dbReference type="ARBA" id="ARBA00048550"/>
    </source>
</evidence>
<comment type="function">
    <text evidence="7">The enzymes which catalyze the reversible phosphorolysis of pyrimidine nucleosides are involved in the degradation of these compounds and in their utilization as carbon and energy sources, or in the rescue of pyrimidine bases for nucleotide synthesis.</text>
</comment>
<dbReference type="SUPFAM" id="SSF54680">
    <property type="entry name" value="Pyrimidine nucleoside phosphorylase C-terminal domain"/>
    <property type="match status" value="1"/>
</dbReference>
<dbReference type="GO" id="GO:0009032">
    <property type="term" value="F:thymidine phosphorylase activity"/>
    <property type="evidence" value="ECO:0007669"/>
    <property type="project" value="UniProtKB-UniRule"/>
</dbReference>
<gene>
    <name evidence="7 9" type="primary">deoA</name>
    <name evidence="9" type="ORF">H0Z12_05170</name>
</gene>
<dbReference type="EMBL" id="CP059084">
    <property type="protein sequence ID" value="QTC46979.1"/>
    <property type="molecule type" value="Genomic_DNA"/>
</dbReference>
<feature type="domain" description="Pyrimidine nucleoside phosphorylase C-terminal" evidence="8">
    <location>
        <begin position="350"/>
        <end position="424"/>
    </location>
</feature>
<dbReference type="Proteomes" id="UP000663901">
    <property type="component" value="Chromosome"/>
</dbReference>
<dbReference type="GO" id="GO:0006206">
    <property type="term" value="P:pyrimidine nucleobase metabolic process"/>
    <property type="evidence" value="ECO:0007669"/>
    <property type="project" value="InterPro"/>
</dbReference>
<keyword evidence="5 7" id="KW-0808">Transferase</keyword>
<dbReference type="InterPro" id="IPR017459">
    <property type="entry name" value="Glycosyl_Trfase_fam3_N_dom"/>
</dbReference>
<dbReference type="PANTHER" id="PTHR10515:SF0">
    <property type="entry name" value="THYMIDINE PHOSPHORYLASE"/>
    <property type="match status" value="1"/>
</dbReference>
<dbReference type="EC" id="2.4.2.4" evidence="3 7"/>
<evidence type="ECO:0000259" key="8">
    <source>
        <dbReference type="SMART" id="SM00941"/>
    </source>
</evidence>
<evidence type="ECO:0000256" key="5">
    <source>
        <dbReference type="ARBA" id="ARBA00022679"/>
    </source>
</evidence>
<dbReference type="InterPro" id="IPR000053">
    <property type="entry name" value="Thymidine/pyrmidine_PPase"/>
</dbReference>
<dbReference type="PIRSF" id="PIRSF000478">
    <property type="entry name" value="TP_PyNP"/>
    <property type="match status" value="1"/>
</dbReference>
<dbReference type="NCBIfam" id="NF004490">
    <property type="entry name" value="PRK05820.1"/>
    <property type="match status" value="1"/>
</dbReference>
<comment type="similarity">
    <text evidence="1 7">Belongs to the thymidine/pyrimidine-nucleoside phosphorylase family.</text>
</comment>
<evidence type="ECO:0000313" key="10">
    <source>
        <dbReference type="Proteomes" id="UP000663901"/>
    </source>
</evidence>
<dbReference type="InterPro" id="IPR013465">
    <property type="entry name" value="Thymidine_Pase"/>
</dbReference>
<evidence type="ECO:0000256" key="7">
    <source>
        <dbReference type="HAMAP-Rule" id="MF_01628"/>
    </source>
</evidence>
<dbReference type="SMART" id="SM00941">
    <property type="entry name" value="PYNP_C"/>
    <property type="match status" value="1"/>
</dbReference>
<dbReference type="InterPro" id="IPR036566">
    <property type="entry name" value="PYNP-like_C_sf"/>
</dbReference>
<dbReference type="UniPathway" id="UPA00578">
    <property type="reaction ID" value="UER00638"/>
</dbReference>
<organism evidence="9 10">
    <name type="scientific">Pantoea ananas</name>
    <name type="common">Erwinia uredovora</name>
    <dbReference type="NCBI Taxonomy" id="553"/>
    <lineage>
        <taxon>Bacteria</taxon>
        <taxon>Pseudomonadati</taxon>
        <taxon>Pseudomonadota</taxon>
        <taxon>Gammaproteobacteria</taxon>
        <taxon>Enterobacterales</taxon>
        <taxon>Erwiniaceae</taxon>
        <taxon>Pantoea</taxon>
    </lineage>
</organism>
<dbReference type="Pfam" id="PF02885">
    <property type="entry name" value="Glycos_trans_3N"/>
    <property type="match status" value="1"/>
</dbReference>
<dbReference type="Gene3D" id="3.90.1170.30">
    <property type="entry name" value="Pyrimidine nucleoside phosphorylase-like, C-terminal domain"/>
    <property type="match status" value="1"/>
</dbReference>
<evidence type="ECO:0000313" key="9">
    <source>
        <dbReference type="EMBL" id="QTC46979.1"/>
    </source>
</evidence>
<dbReference type="HAMAP" id="MF_01628">
    <property type="entry name" value="Thymid_phosp"/>
    <property type="match status" value="1"/>
</dbReference>
<dbReference type="AlphaFoldDB" id="A0A8A4K8L2"/>
<sequence>MYLAQEIIRKKRDGHALSEDEIRFFINGVRDNSVSEGQIAALAMTIYFHDMSLPERVALTMAMRDSGTVLNWKSLNLNGPVVDKHSTGGVGDVTSLMLGPMVAACGGYIPMISGRGLGHTGGTLDKLEAIPGFDIFPSDDHFRQTIKQVGVAIIGQTNSLAPADKRFYATRDITATVDSIPLITASILAKKLAEGLDALVMDVKVGSGAFMPTYEASENLAQAIVGVANGAGCRTTALLTDMNQVLASTAGNALEVREAVRFLTGVQRNPRLLEVTLALCSEMLISGKLAENEAEAREKLMTVLDNGKAAEVFARMVAAQKGPTDFVERYDSYLPAPTMSKAVYADRAGCVTHMDTRALGMAVVAMGGGRQRASDAIDYSVGLSDMITLGEQVDASRPLAVIHASSEAHWQQAAAAVKAAITLGERAPAATPVVYRRVTEAG</sequence>
<evidence type="ECO:0000256" key="4">
    <source>
        <dbReference type="ARBA" id="ARBA00022676"/>
    </source>
</evidence>
<accession>A0A8A4K8L2</accession>
<dbReference type="InterPro" id="IPR013102">
    <property type="entry name" value="PYNP_C"/>
</dbReference>
<dbReference type="SUPFAM" id="SSF47648">
    <property type="entry name" value="Nucleoside phosphorylase/phosphoribosyltransferase N-terminal domain"/>
    <property type="match status" value="1"/>
</dbReference>
<dbReference type="RefSeq" id="WP_013027170.1">
    <property type="nucleotide sequence ID" value="NZ_CAEI01000025.1"/>
</dbReference>
<dbReference type="NCBIfam" id="TIGR02644">
    <property type="entry name" value="Y_phosphoryl"/>
    <property type="match status" value="1"/>
</dbReference>
<dbReference type="FunFam" id="3.90.1170.30:FF:000001">
    <property type="entry name" value="Thymidine phosphorylase"/>
    <property type="match status" value="1"/>
</dbReference>
<comment type="subunit">
    <text evidence="2 7">Homodimer.</text>
</comment>
<name>A0A8A4K8L2_PANAN</name>
<dbReference type="GO" id="GO:0004645">
    <property type="term" value="F:1,4-alpha-oligoglucan phosphorylase activity"/>
    <property type="evidence" value="ECO:0007669"/>
    <property type="project" value="InterPro"/>
</dbReference>
<proteinExistence type="inferred from homology"/>
<dbReference type="InterPro" id="IPR017872">
    <property type="entry name" value="Pyrmidine_PPase_CS"/>
</dbReference>
<keyword evidence="4 7" id="KW-0328">Glycosyltransferase</keyword>
<comment type="catalytic activity">
    <reaction evidence="6 7">
        <text>thymidine + phosphate = 2-deoxy-alpha-D-ribose 1-phosphate + thymine</text>
        <dbReference type="Rhea" id="RHEA:16037"/>
        <dbReference type="ChEBI" id="CHEBI:17748"/>
        <dbReference type="ChEBI" id="CHEBI:17821"/>
        <dbReference type="ChEBI" id="CHEBI:43474"/>
        <dbReference type="ChEBI" id="CHEBI:57259"/>
        <dbReference type="EC" id="2.4.2.4"/>
    </reaction>
</comment>
<dbReference type="Pfam" id="PF00591">
    <property type="entry name" value="Glycos_transf_3"/>
    <property type="match status" value="1"/>
</dbReference>
<dbReference type="GO" id="GO:0046104">
    <property type="term" value="P:thymidine metabolic process"/>
    <property type="evidence" value="ECO:0007669"/>
    <property type="project" value="UniProtKB-UniRule"/>
</dbReference>
<dbReference type="Gene3D" id="3.40.1030.10">
    <property type="entry name" value="Nucleoside phosphorylase/phosphoribosyltransferase catalytic domain"/>
    <property type="match status" value="1"/>
</dbReference>
<evidence type="ECO:0000256" key="1">
    <source>
        <dbReference type="ARBA" id="ARBA00006915"/>
    </source>
</evidence>
<evidence type="ECO:0000256" key="3">
    <source>
        <dbReference type="ARBA" id="ARBA00011892"/>
    </source>
</evidence>
<dbReference type="SUPFAM" id="SSF52418">
    <property type="entry name" value="Nucleoside phosphorylase/phosphoribosyltransferase catalytic domain"/>
    <property type="match status" value="1"/>
</dbReference>
<dbReference type="InterPro" id="IPR035902">
    <property type="entry name" value="Nuc_phospho_transferase"/>
</dbReference>
<dbReference type="Gene3D" id="1.20.970.10">
    <property type="entry name" value="Transferase, Pyrimidine Nucleoside Phosphorylase, Chain C"/>
    <property type="match status" value="1"/>
</dbReference>
<comment type="pathway">
    <text evidence="7">Pyrimidine metabolism; dTMP biosynthesis via salvage pathway; dTMP from thymine: step 1/2.</text>
</comment>
<dbReference type="Pfam" id="PF07831">
    <property type="entry name" value="PYNP_C"/>
    <property type="match status" value="1"/>
</dbReference>
<protein>
    <recommendedName>
        <fullName evidence="3 7">Thymidine phosphorylase</fullName>
        <ecNumber evidence="3 7">2.4.2.4</ecNumber>
    </recommendedName>
    <alternativeName>
        <fullName evidence="7">TdRPase</fullName>
    </alternativeName>
</protein>
<dbReference type="InterPro" id="IPR000312">
    <property type="entry name" value="Glycosyl_Trfase_fam3"/>
</dbReference>
<dbReference type="InterPro" id="IPR036320">
    <property type="entry name" value="Glycosyl_Trfase_fam3_N_dom_sf"/>
</dbReference>
<reference evidence="9" key="1">
    <citation type="submission" date="2020-07" db="EMBL/GenBank/DDBJ databases">
        <title>Genome Sequences for Panteoa spp. that cause Center Rot in Onions.</title>
        <authorList>
            <person name="Asselin J.A."/>
            <person name="Helmann T."/>
            <person name="Beer S."/>
            <person name="Stodghill P."/>
        </authorList>
    </citation>
    <scope>NUCLEOTIDE SEQUENCE</scope>
    <source>
        <strain evidence="9">OC5a</strain>
    </source>
</reference>
<dbReference type="FunFam" id="3.40.1030.10:FF:000001">
    <property type="entry name" value="Thymidine phosphorylase"/>
    <property type="match status" value="1"/>
</dbReference>
<evidence type="ECO:0000256" key="2">
    <source>
        <dbReference type="ARBA" id="ARBA00011738"/>
    </source>
</evidence>